<sequence length="128" mass="14506">MDGSLSFDVLAASLRQDTRDMAAFSEILAKKLEEAVPGFVRVERQGGLFQKNPPVRRLMVTFEPWQYVLENQRGRVSTSRVKMVRGVSIKTEPMDLNPWIDAISQELVQVASHEAAARETLERFLLDS</sequence>
<dbReference type="EMBL" id="PXYV01000026">
    <property type="protein sequence ID" value="PSR21868.1"/>
    <property type="molecule type" value="Genomic_DNA"/>
</dbReference>
<evidence type="ECO:0000313" key="1">
    <source>
        <dbReference type="EMBL" id="PSR21868.1"/>
    </source>
</evidence>
<accession>A0A2T2WI05</accession>
<proteinExistence type="predicted"/>
<dbReference type="AlphaFoldDB" id="A0A2T2WI05"/>
<dbReference type="Proteomes" id="UP000241848">
    <property type="component" value="Unassembled WGS sequence"/>
</dbReference>
<organism evidence="1 2">
    <name type="scientific">Sulfobacillus acidophilus</name>
    <dbReference type="NCBI Taxonomy" id="53633"/>
    <lineage>
        <taxon>Bacteria</taxon>
        <taxon>Bacillati</taxon>
        <taxon>Bacillota</taxon>
        <taxon>Clostridia</taxon>
        <taxon>Eubacteriales</taxon>
        <taxon>Clostridiales Family XVII. Incertae Sedis</taxon>
        <taxon>Sulfobacillus</taxon>
    </lineage>
</organism>
<name>A0A2T2WI05_9FIRM</name>
<comment type="caution">
    <text evidence="1">The sequence shown here is derived from an EMBL/GenBank/DDBJ whole genome shotgun (WGS) entry which is preliminary data.</text>
</comment>
<protein>
    <submittedName>
        <fullName evidence="1">Uncharacterized protein</fullName>
    </submittedName>
</protein>
<reference evidence="1 2" key="1">
    <citation type="journal article" date="2014" name="BMC Genomics">
        <title>Comparison of environmental and isolate Sulfobacillus genomes reveals diverse carbon, sulfur, nitrogen, and hydrogen metabolisms.</title>
        <authorList>
            <person name="Justice N.B."/>
            <person name="Norman A."/>
            <person name="Brown C.T."/>
            <person name="Singh A."/>
            <person name="Thomas B.C."/>
            <person name="Banfield J.F."/>
        </authorList>
    </citation>
    <scope>NUCLEOTIDE SEQUENCE [LARGE SCALE GENOMIC DNA]</scope>
    <source>
        <strain evidence="1">AMDSBA3</strain>
    </source>
</reference>
<gene>
    <name evidence="1" type="ORF">C7B45_09275</name>
</gene>
<evidence type="ECO:0000313" key="2">
    <source>
        <dbReference type="Proteomes" id="UP000241848"/>
    </source>
</evidence>